<accession>A0A1F5B4S0</accession>
<evidence type="ECO:0000313" key="3">
    <source>
        <dbReference type="Proteomes" id="UP000176431"/>
    </source>
</evidence>
<organism evidence="2 3">
    <name type="scientific">Candidatus Azambacteria bacterium RIFCSPHIGHO2_01_FULL_40_24</name>
    <dbReference type="NCBI Taxonomy" id="1797301"/>
    <lineage>
        <taxon>Bacteria</taxon>
        <taxon>Candidatus Azamiibacteriota</taxon>
    </lineage>
</organism>
<sequence>MENILLFAFTVAIYSFVWFFFTDPIGWKKQVKRMALVALLALPFNIDGNVFTIAGNATAEKSVYSVLSLYQRAEQNAVTLFGLAGYQKAGQDVETGIGLAGYQQAGRNATTFVGLAGYQQAGRDAQAIIAIALYQRVGEKTRAFGALSTLTRD</sequence>
<dbReference type="EMBL" id="MEYK01000007">
    <property type="protein sequence ID" value="OGD25618.1"/>
    <property type="molecule type" value="Genomic_DNA"/>
</dbReference>
<dbReference type="AlphaFoldDB" id="A0A1F5B4S0"/>
<feature type="transmembrane region" description="Helical" evidence="1">
    <location>
        <begin position="6"/>
        <end position="26"/>
    </location>
</feature>
<proteinExistence type="predicted"/>
<dbReference type="Proteomes" id="UP000176431">
    <property type="component" value="Unassembled WGS sequence"/>
</dbReference>
<reference evidence="2 3" key="1">
    <citation type="journal article" date="2016" name="Nat. Commun.">
        <title>Thousands of microbial genomes shed light on interconnected biogeochemical processes in an aquifer system.</title>
        <authorList>
            <person name="Anantharaman K."/>
            <person name="Brown C.T."/>
            <person name="Hug L.A."/>
            <person name="Sharon I."/>
            <person name="Castelle C.J."/>
            <person name="Probst A.J."/>
            <person name="Thomas B.C."/>
            <person name="Singh A."/>
            <person name="Wilkins M.J."/>
            <person name="Karaoz U."/>
            <person name="Brodie E.L."/>
            <person name="Williams K.H."/>
            <person name="Hubbard S.S."/>
            <person name="Banfield J.F."/>
        </authorList>
    </citation>
    <scope>NUCLEOTIDE SEQUENCE [LARGE SCALE GENOMIC DNA]</scope>
</reference>
<keyword evidence="1" id="KW-0472">Membrane</keyword>
<keyword evidence="1" id="KW-1133">Transmembrane helix</keyword>
<keyword evidence="1" id="KW-0812">Transmembrane</keyword>
<name>A0A1F5B4S0_9BACT</name>
<evidence type="ECO:0000256" key="1">
    <source>
        <dbReference type="SAM" id="Phobius"/>
    </source>
</evidence>
<protein>
    <submittedName>
        <fullName evidence="2">Uncharacterized protein</fullName>
    </submittedName>
</protein>
<gene>
    <name evidence="2" type="ORF">A2819_02605</name>
</gene>
<comment type="caution">
    <text evidence="2">The sequence shown here is derived from an EMBL/GenBank/DDBJ whole genome shotgun (WGS) entry which is preliminary data.</text>
</comment>
<evidence type="ECO:0000313" key="2">
    <source>
        <dbReference type="EMBL" id="OGD25618.1"/>
    </source>
</evidence>